<dbReference type="PANTHER" id="PTHR43668">
    <property type="entry name" value="ALLANTOINASE"/>
    <property type="match status" value="1"/>
</dbReference>
<evidence type="ECO:0000259" key="6">
    <source>
        <dbReference type="Pfam" id="PF01979"/>
    </source>
</evidence>
<comment type="caution">
    <text evidence="7">The sequence shown here is derived from an EMBL/GenBank/DDBJ whole genome shotgun (WGS) entry which is preliminary data.</text>
</comment>
<dbReference type="InterPro" id="IPR032466">
    <property type="entry name" value="Metal_Hydrolase"/>
</dbReference>
<dbReference type="Pfam" id="PF01979">
    <property type="entry name" value="Amidohydro_1"/>
    <property type="match status" value="1"/>
</dbReference>
<name>A0ABS4GI27_9FIRM</name>
<dbReference type="Gene3D" id="2.30.40.10">
    <property type="entry name" value="Urease, subunit C, domain 1"/>
    <property type="match status" value="1"/>
</dbReference>
<sequence length="452" mass="49905">MYDLIVKNGKIVTEKNEFLGMLAIKDGKVAAILDNETQVDAKEIVDANGKYVLPGMIDAHVHGGHGDPNRETLYNASLAAAAGGITTILEQPLSTPSTVTLEAFNNKYIEANEKCVVDFGLWGGLVPGHIDDIEDMFNAGGQAFKSFMCRCSNYPMTDDGTLLKGMKTIGELGGLVAVHAENDTLIQQLVDDFNSINRKEAYAFIESHPVYSELEAIERFIFIAKQAPKCRAHIVHVSIPQGIKAVKKAQTEGVNITAETCPQYLGLCEDDLYELGGIAKCDPPVRPRELVEELWKLVIDGTVDMIASDHSPHPFERKVVDKDNFPFASEGVTGLQTMFPVILTGGVHERNMSLSRAVEICSSNVARRFGLYPQKGNLDVGSDADFIILDLDKEWVCKAENMHYLNKHTPFDGRTFKGYIEKTYVRGTLVCENNELKVQPGFGEFIKLNMIK</sequence>
<evidence type="ECO:0000256" key="4">
    <source>
        <dbReference type="ARBA" id="ARBA00022801"/>
    </source>
</evidence>
<dbReference type="Gene3D" id="3.20.20.140">
    <property type="entry name" value="Metal-dependent hydrolases"/>
    <property type="match status" value="1"/>
</dbReference>
<comment type="cofactor">
    <cofactor evidence="1">
        <name>Zn(2+)</name>
        <dbReference type="ChEBI" id="CHEBI:29105"/>
    </cofactor>
</comment>
<evidence type="ECO:0000313" key="7">
    <source>
        <dbReference type="EMBL" id="MBP1927353.1"/>
    </source>
</evidence>
<dbReference type="Proteomes" id="UP001519342">
    <property type="component" value="Unassembled WGS sequence"/>
</dbReference>
<evidence type="ECO:0000256" key="5">
    <source>
        <dbReference type="ARBA" id="ARBA00022833"/>
    </source>
</evidence>
<evidence type="ECO:0000256" key="1">
    <source>
        <dbReference type="ARBA" id="ARBA00001947"/>
    </source>
</evidence>
<keyword evidence="5" id="KW-0862">Zinc</keyword>
<dbReference type="InterPro" id="IPR017593">
    <property type="entry name" value="Allantoinase"/>
</dbReference>
<keyword evidence="4" id="KW-0378">Hydrolase</keyword>
<dbReference type="InterPro" id="IPR050138">
    <property type="entry name" value="DHOase/Allantoinase_Hydrolase"/>
</dbReference>
<evidence type="ECO:0000256" key="3">
    <source>
        <dbReference type="ARBA" id="ARBA00022723"/>
    </source>
</evidence>
<keyword evidence="3" id="KW-0479">Metal-binding</keyword>
<dbReference type="SUPFAM" id="SSF51556">
    <property type="entry name" value="Metallo-dependent hydrolases"/>
    <property type="match status" value="1"/>
</dbReference>
<feature type="domain" description="Amidohydrolase-related" evidence="6">
    <location>
        <begin position="51"/>
        <end position="430"/>
    </location>
</feature>
<dbReference type="PANTHER" id="PTHR43668:SF4">
    <property type="entry name" value="ALLANTOINASE"/>
    <property type="match status" value="1"/>
</dbReference>
<evidence type="ECO:0000313" key="8">
    <source>
        <dbReference type="Proteomes" id="UP001519342"/>
    </source>
</evidence>
<protein>
    <submittedName>
        <fullName evidence="7">Allantoinase</fullName>
    </submittedName>
</protein>
<organism evidence="7 8">
    <name type="scientific">Sedimentibacter acidaminivorans</name>
    <dbReference type="NCBI Taxonomy" id="913099"/>
    <lineage>
        <taxon>Bacteria</taxon>
        <taxon>Bacillati</taxon>
        <taxon>Bacillota</taxon>
        <taxon>Tissierellia</taxon>
        <taxon>Sedimentibacter</taxon>
    </lineage>
</organism>
<keyword evidence="8" id="KW-1185">Reference proteome</keyword>
<dbReference type="RefSeq" id="WP_209513058.1">
    <property type="nucleotide sequence ID" value="NZ_JAGGKS010000012.1"/>
</dbReference>
<comment type="subunit">
    <text evidence="2">Homotetramer.</text>
</comment>
<dbReference type="NCBIfam" id="TIGR03178">
    <property type="entry name" value="allantoinase"/>
    <property type="match status" value="1"/>
</dbReference>
<dbReference type="EMBL" id="JAGGKS010000012">
    <property type="protein sequence ID" value="MBP1927353.1"/>
    <property type="molecule type" value="Genomic_DNA"/>
</dbReference>
<dbReference type="SUPFAM" id="SSF51338">
    <property type="entry name" value="Composite domain of metallo-dependent hydrolases"/>
    <property type="match status" value="1"/>
</dbReference>
<proteinExistence type="predicted"/>
<dbReference type="InterPro" id="IPR011059">
    <property type="entry name" value="Metal-dep_hydrolase_composite"/>
</dbReference>
<dbReference type="InterPro" id="IPR006680">
    <property type="entry name" value="Amidohydro-rel"/>
</dbReference>
<reference evidence="7 8" key="1">
    <citation type="submission" date="2021-03" db="EMBL/GenBank/DDBJ databases">
        <title>Genomic Encyclopedia of Type Strains, Phase IV (KMG-IV): sequencing the most valuable type-strain genomes for metagenomic binning, comparative biology and taxonomic classification.</title>
        <authorList>
            <person name="Goeker M."/>
        </authorList>
    </citation>
    <scope>NUCLEOTIDE SEQUENCE [LARGE SCALE GENOMIC DNA]</scope>
    <source>
        <strain evidence="7 8">DSM 24004</strain>
    </source>
</reference>
<gene>
    <name evidence="7" type="ORF">J2Z76_003250</name>
</gene>
<accession>A0ABS4GI27</accession>
<evidence type="ECO:0000256" key="2">
    <source>
        <dbReference type="ARBA" id="ARBA00011881"/>
    </source>
</evidence>